<dbReference type="Proteomes" id="UP000828390">
    <property type="component" value="Unassembled WGS sequence"/>
</dbReference>
<dbReference type="EMBL" id="JAIWYP010000012">
    <property type="protein sequence ID" value="KAH3724387.1"/>
    <property type="molecule type" value="Genomic_DNA"/>
</dbReference>
<protein>
    <submittedName>
        <fullName evidence="1">Uncharacterized protein</fullName>
    </submittedName>
</protein>
<proteinExistence type="predicted"/>
<name>A0A9D4CH31_DREPO</name>
<reference evidence="1" key="2">
    <citation type="submission" date="2020-11" db="EMBL/GenBank/DDBJ databases">
        <authorList>
            <person name="McCartney M.A."/>
            <person name="Auch B."/>
            <person name="Kono T."/>
            <person name="Mallez S."/>
            <person name="Becker A."/>
            <person name="Gohl D.M."/>
            <person name="Silverstein K.A.T."/>
            <person name="Koren S."/>
            <person name="Bechman K.B."/>
            <person name="Herman A."/>
            <person name="Abrahante J.E."/>
            <person name="Garbe J."/>
        </authorList>
    </citation>
    <scope>NUCLEOTIDE SEQUENCE</scope>
    <source>
        <strain evidence="1">Duluth1</strain>
        <tissue evidence="1">Whole animal</tissue>
    </source>
</reference>
<sequence length="77" mass="8706">MQEQLSTMMRDPGVFFGYPLYSGPRSTANYTEKERRVSMVTMCKNIAKSGWGLRVADGGFFVLRHNARSDSLLINLT</sequence>
<keyword evidence="2" id="KW-1185">Reference proteome</keyword>
<dbReference type="AlphaFoldDB" id="A0A9D4CH31"/>
<reference evidence="1" key="1">
    <citation type="journal article" date="2019" name="bioRxiv">
        <title>The Genome of the Zebra Mussel, Dreissena polymorpha: A Resource for Invasive Species Research.</title>
        <authorList>
            <person name="McCartney M.A."/>
            <person name="Auch B."/>
            <person name="Kono T."/>
            <person name="Mallez S."/>
            <person name="Zhang Y."/>
            <person name="Obille A."/>
            <person name="Becker A."/>
            <person name="Abrahante J.E."/>
            <person name="Garbe J."/>
            <person name="Badalamenti J.P."/>
            <person name="Herman A."/>
            <person name="Mangelson H."/>
            <person name="Liachko I."/>
            <person name="Sullivan S."/>
            <person name="Sone E.D."/>
            <person name="Koren S."/>
            <person name="Silverstein K.A.T."/>
            <person name="Beckman K.B."/>
            <person name="Gohl D.M."/>
        </authorList>
    </citation>
    <scope>NUCLEOTIDE SEQUENCE</scope>
    <source>
        <strain evidence="1">Duluth1</strain>
        <tissue evidence="1">Whole animal</tissue>
    </source>
</reference>
<accession>A0A9D4CH31</accession>
<evidence type="ECO:0000313" key="2">
    <source>
        <dbReference type="Proteomes" id="UP000828390"/>
    </source>
</evidence>
<organism evidence="1 2">
    <name type="scientific">Dreissena polymorpha</name>
    <name type="common">Zebra mussel</name>
    <name type="synonym">Mytilus polymorpha</name>
    <dbReference type="NCBI Taxonomy" id="45954"/>
    <lineage>
        <taxon>Eukaryota</taxon>
        <taxon>Metazoa</taxon>
        <taxon>Spiralia</taxon>
        <taxon>Lophotrochozoa</taxon>
        <taxon>Mollusca</taxon>
        <taxon>Bivalvia</taxon>
        <taxon>Autobranchia</taxon>
        <taxon>Heteroconchia</taxon>
        <taxon>Euheterodonta</taxon>
        <taxon>Imparidentia</taxon>
        <taxon>Neoheterodontei</taxon>
        <taxon>Myida</taxon>
        <taxon>Dreissenoidea</taxon>
        <taxon>Dreissenidae</taxon>
        <taxon>Dreissena</taxon>
    </lineage>
</organism>
<evidence type="ECO:0000313" key="1">
    <source>
        <dbReference type="EMBL" id="KAH3724387.1"/>
    </source>
</evidence>
<comment type="caution">
    <text evidence="1">The sequence shown here is derived from an EMBL/GenBank/DDBJ whole genome shotgun (WGS) entry which is preliminary data.</text>
</comment>
<gene>
    <name evidence="1" type="ORF">DPMN_050204</name>
</gene>